<evidence type="ECO:0000256" key="1">
    <source>
        <dbReference type="ARBA" id="ARBA00022737"/>
    </source>
</evidence>
<evidence type="ECO:0000313" key="6">
    <source>
        <dbReference type="Proteomes" id="UP001172082"/>
    </source>
</evidence>
<evidence type="ECO:0000256" key="3">
    <source>
        <dbReference type="SAM" id="Coils"/>
    </source>
</evidence>
<dbReference type="InterPro" id="IPR011990">
    <property type="entry name" value="TPR-like_helical_dom_sf"/>
</dbReference>
<dbReference type="Pfam" id="PF12770">
    <property type="entry name" value="CHAT"/>
    <property type="match status" value="1"/>
</dbReference>
<protein>
    <submittedName>
        <fullName evidence="5">CHAT domain-containing protein</fullName>
    </submittedName>
</protein>
<dbReference type="Pfam" id="PF13424">
    <property type="entry name" value="TPR_12"/>
    <property type="match status" value="3"/>
</dbReference>
<dbReference type="InterPro" id="IPR024983">
    <property type="entry name" value="CHAT_dom"/>
</dbReference>
<dbReference type="PANTHER" id="PTHR45641:SF19">
    <property type="entry name" value="NEPHROCYSTIN-3"/>
    <property type="match status" value="1"/>
</dbReference>
<evidence type="ECO:0000313" key="5">
    <source>
        <dbReference type="EMBL" id="MDN5200737.1"/>
    </source>
</evidence>
<comment type="caution">
    <text evidence="5">The sequence shown here is derived from an EMBL/GenBank/DDBJ whole genome shotgun (WGS) entry which is preliminary data.</text>
</comment>
<dbReference type="InterPro" id="IPR019734">
    <property type="entry name" value="TPR_rpt"/>
</dbReference>
<accession>A0ABT8KJ46</accession>
<evidence type="ECO:0000256" key="2">
    <source>
        <dbReference type="ARBA" id="ARBA00022803"/>
    </source>
</evidence>
<keyword evidence="6" id="KW-1185">Reference proteome</keyword>
<evidence type="ECO:0000259" key="4">
    <source>
        <dbReference type="Pfam" id="PF12770"/>
    </source>
</evidence>
<dbReference type="PANTHER" id="PTHR45641">
    <property type="entry name" value="TETRATRICOPEPTIDE REPEAT PROTEIN (AFU_ORTHOLOGUE AFUA_6G03870)"/>
    <property type="match status" value="1"/>
</dbReference>
<organism evidence="5 6">
    <name type="scientific">Splendidivirga corallicola</name>
    <dbReference type="NCBI Taxonomy" id="3051826"/>
    <lineage>
        <taxon>Bacteria</taxon>
        <taxon>Pseudomonadati</taxon>
        <taxon>Bacteroidota</taxon>
        <taxon>Cytophagia</taxon>
        <taxon>Cytophagales</taxon>
        <taxon>Splendidivirgaceae</taxon>
        <taxon>Splendidivirga</taxon>
    </lineage>
</organism>
<dbReference type="EMBL" id="JAUJEA010000001">
    <property type="protein sequence ID" value="MDN5200737.1"/>
    <property type="molecule type" value="Genomic_DNA"/>
</dbReference>
<name>A0ABT8KJ46_9BACT</name>
<reference evidence="5" key="1">
    <citation type="submission" date="2023-06" db="EMBL/GenBank/DDBJ databases">
        <title>Genomic of Parafulvivirga corallium.</title>
        <authorList>
            <person name="Wang G."/>
        </authorList>
    </citation>
    <scope>NUCLEOTIDE SEQUENCE</scope>
    <source>
        <strain evidence="5">BMA10</strain>
    </source>
</reference>
<feature type="domain" description="CHAT" evidence="4">
    <location>
        <begin position="1102"/>
        <end position="1407"/>
    </location>
</feature>
<keyword evidence="2" id="KW-0802">TPR repeat</keyword>
<dbReference type="SMART" id="SM00028">
    <property type="entry name" value="TPR"/>
    <property type="match status" value="8"/>
</dbReference>
<dbReference type="Proteomes" id="UP001172082">
    <property type="component" value="Unassembled WGS sequence"/>
</dbReference>
<dbReference type="SUPFAM" id="SSF48452">
    <property type="entry name" value="TPR-like"/>
    <property type="match status" value="5"/>
</dbReference>
<dbReference type="RefSeq" id="WP_346750757.1">
    <property type="nucleotide sequence ID" value="NZ_JAUJEA010000001.1"/>
</dbReference>
<feature type="coiled-coil region" evidence="3">
    <location>
        <begin position="984"/>
        <end position="1011"/>
    </location>
</feature>
<proteinExistence type="predicted"/>
<gene>
    <name evidence="5" type="ORF">QQ008_05180</name>
</gene>
<keyword evidence="1" id="KW-0677">Repeat</keyword>
<sequence>MPKQPKIILVILTICLVFPSTELYSQNWEAKFNKIERLYRKGNYKIALEQNKILKAKSQKKLGKQNKLLPKLHFNDSRIHAGAGYMYAYKEAVIRGLKAAEAAFIGNKAAYVVAALEGAEILIENQDYLDALPVLKEARKMLIDQNSLTESLEGEINYKLGKIYAAQGFYNKALEVFNEQKHRMLVRTSSFETFVEIKNPKVPLKKLSKLEAKRRKQAYADYLTTTADVYRKQGNFQKADSAYEHAARWITKNLSRDDIAYADNLFRKAQMMEEKGDERASVKQFEKALVVALRKYDPNHSAVMVMTEKLLKKYRLNGINGKFRSLREQFKSTINEYYDEKSIHYIGNTTVDFYTRLSEKSTEDLEKEVLKLMENKAAYPKNHYKRIEILQFLYKTSLAHLKVSVAEKYLNDILEIQKERYGSYSVEYHITKLLLANHYIKYTDNLNLARDIYSESYDQIVSKEILPGHIHYIDFINNIVALHEFSDNYAEASKTLESALNATKKEFNDKNVRYGVALDKIANLQLKIGDYDKAVQNIATALSILSEQKDEGVNGYHYASAKETEAKLLAIQGFYDEAKSSLLKAQRVKQKLVHNPQFYSDNSEDDLADLYIKIGRYNETQEILEKAISEKERLYGKESRQLIPSLTAQGQLQFIYGEFTEAEKTVRRALDIAVKQYNERSTKTAPPRLLLSEIYAELGDYSNSSELAKNALEILESRFGKEHIEVSRALVQLGTIQFHQQENLAETENLFLRARQIVAEKLGDDNPLYANILKNIAAIYVQGNEFEKAHELLNDAGQIWAEKISARYNVNAANIYTLLGDIYFKQKLYNIAETNYLNANRLYDKIFGKNHPAYVKNLSKLSKTYYMLKLNKKANDYILEALSNYKQYIEDYFPALSEGQKTKYWNTIKGDFEYFNTLALNDPNLVDQMYDNALTSKALLLSSSIKIKKRILNSNDDDLIVKFNDWALKKEVLASFSSLNVDQLKENDINLDELNKEVETLEKELSEQSELFSRKLDKKPLTWKKIRSVLEKDEVAIEMVRFRLFNHVFTDSVIYAILFISNDTRQTPAYTFLRNGRELEQKYFNYYKNAIRFKLKDEHSNQKFWRPIAQATGGYQTIYLSPDGVFNQINLEAIPTNNARYVLDEVNLVQISTTRDLFSQRTQQRKETVSLDQTASIFGDPQYYLNSNADDQLIKSLPGSREEVDKVQAILLENGWNSSPYTQDEATEYQVKLVENPRIFHVATHGFFEENKVEIFDDFQWLHSKNELQQNPLLKSGLLFAGAGDALNRNSTNYNFQNGVLTAYEAMNLELDNTELVVLSACETGLGNIGIGEGVYGLQRAFLQAGAKSLIMSLFKVSDQVTLELMVKFYQKWLTSGDKRQAFISAKKEIRDEFHDPLYWGAFVMIGVD</sequence>
<keyword evidence="3" id="KW-0175">Coiled coil</keyword>
<dbReference type="Gene3D" id="1.25.40.10">
    <property type="entry name" value="Tetratricopeptide repeat domain"/>
    <property type="match status" value="5"/>
</dbReference>